<dbReference type="EMBL" id="HBGN01007913">
    <property type="protein sequence ID" value="CAD9318752.1"/>
    <property type="molecule type" value="Transcribed_RNA"/>
</dbReference>
<keyword evidence="1" id="KW-0732">Signal</keyword>
<gene>
    <name evidence="3" type="ORF">DBRI1063_LOCUS5034</name>
</gene>
<feature type="signal peptide" evidence="1">
    <location>
        <begin position="1"/>
        <end position="22"/>
    </location>
</feature>
<evidence type="ECO:0000256" key="1">
    <source>
        <dbReference type="SAM" id="SignalP"/>
    </source>
</evidence>
<dbReference type="CDD" id="cd16279">
    <property type="entry name" value="metallo-hydrolase-like_MBL-fold"/>
    <property type="match status" value="1"/>
</dbReference>
<accession>A0A6U3PWW0</accession>
<dbReference type="SUPFAM" id="SSF56281">
    <property type="entry name" value="Metallo-hydrolase/oxidoreductase"/>
    <property type="match status" value="1"/>
</dbReference>
<evidence type="ECO:0000313" key="3">
    <source>
        <dbReference type="EMBL" id="CAD9318752.1"/>
    </source>
</evidence>
<protein>
    <recommendedName>
        <fullName evidence="2">Metallo-beta-lactamase domain-containing protein</fullName>
    </recommendedName>
</protein>
<feature type="domain" description="Metallo-beta-lactamase" evidence="2">
    <location>
        <begin position="174"/>
        <end position="404"/>
    </location>
</feature>
<dbReference type="AlphaFoldDB" id="A0A6U3PWW0"/>
<dbReference type="Pfam" id="PF12706">
    <property type="entry name" value="Lactamase_B_2"/>
    <property type="match status" value="1"/>
</dbReference>
<reference evidence="3" key="1">
    <citation type="submission" date="2021-01" db="EMBL/GenBank/DDBJ databases">
        <authorList>
            <person name="Corre E."/>
            <person name="Pelletier E."/>
            <person name="Niang G."/>
            <person name="Scheremetjew M."/>
            <person name="Finn R."/>
            <person name="Kale V."/>
            <person name="Holt S."/>
            <person name="Cochrane G."/>
            <person name="Meng A."/>
            <person name="Brown T."/>
            <person name="Cohen L."/>
        </authorList>
    </citation>
    <scope>NUCLEOTIDE SEQUENCE</scope>
    <source>
        <strain evidence="3">Pop2</strain>
    </source>
</reference>
<evidence type="ECO:0000259" key="2">
    <source>
        <dbReference type="Pfam" id="PF12706"/>
    </source>
</evidence>
<dbReference type="InterPro" id="IPR001279">
    <property type="entry name" value="Metallo-B-lactamas"/>
</dbReference>
<feature type="chain" id="PRO_5030160062" description="Metallo-beta-lactamase domain-containing protein" evidence="1">
    <location>
        <begin position="23"/>
        <end position="439"/>
    </location>
</feature>
<proteinExistence type="predicted"/>
<dbReference type="Gene3D" id="3.60.15.10">
    <property type="entry name" value="Ribonuclease Z/Hydroxyacylglutathione hydrolase-like"/>
    <property type="match status" value="1"/>
</dbReference>
<dbReference type="PANTHER" id="PTHR42663:SF6">
    <property type="entry name" value="HYDROLASE C777.06C-RELATED"/>
    <property type="match status" value="1"/>
</dbReference>
<dbReference type="InterPro" id="IPR036866">
    <property type="entry name" value="RibonucZ/Hydroxyglut_hydro"/>
</dbReference>
<organism evidence="3">
    <name type="scientific">Ditylum brightwellii</name>
    <dbReference type="NCBI Taxonomy" id="49249"/>
    <lineage>
        <taxon>Eukaryota</taxon>
        <taxon>Sar</taxon>
        <taxon>Stramenopiles</taxon>
        <taxon>Ochrophyta</taxon>
        <taxon>Bacillariophyta</taxon>
        <taxon>Mediophyceae</taxon>
        <taxon>Lithodesmiophycidae</taxon>
        <taxon>Lithodesmiales</taxon>
        <taxon>Lithodesmiaceae</taxon>
        <taxon>Ditylum</taxon>
    </lineage>
</organism>
<dbReference type="PANTHER" id="PTHR42663">
    <property type="entry name" value="HYDROLASE C777.06C-RELATED-RELATED"/>
    <property type="match status" value="1"/>
</dbReference>
<sequence>MNNFFRHCTPTVLTSLSVAVSASYLTNSSILHQDGQKQYTRCDEIPPEQRNQKGVAANSSVGSSSIGTTPRAKILFLGTGSSIGCPKPLCTLLFPPEWNRGSSLVTDMKDDSDLETLRKINEPFCKTSIMATQGDPRYNKNYRGNPSLVISHFNNDDEDDDNVSNDQMPSSSVRNVVIDVGKTFRENAIRFLHKNDVHSIDAVVLTHEHMDAFGGLDDIRGFQLPQRPYLENTLPFSPRTPISIYLSSNCFEAVKQQFSYLVPRPPKKGQIKRHVASLQYNTIHHFQPFIAGGLKMIPLPVLHGGNFVCNGYAFTVRGRGCDDDANCDINSGTEKKKDEMNVVYLSDISRMIPETEEYIMKNLPPTDVLVVDSLLMKRQNPVHFSLNDAVELVKRLKPKRTYIVGVNCDDFLPHDEMNEELSKLDLNIQLAYDGLALYV</sequence>
<name>A0A6U3PWW0_9STRA</name>